<feature type="compositionally biased region" description="Polar residues" evidence="1">
    <location>
        <begin position="12"/>
        <end position="45"/>
    </location>
</feature>
<protein>
    <submittedName>
        <fullName evidence="2">Uncharacterized protein</fullName>
    </submittedName>
</protein>
<reference evidence="2 3" key="1">
    <citation type="submission" date="2024-11" db="EMBL/GenBank/DDBJ databases">
        <title>Chromosome-level genome assembly of Eucalyptus globulus Labill. provides insights into its genome evolution.</title>
        <authorList>
            <person name="Li X."/>
        </authorList>
    </citation>
    <scope>NUCLEOTIDE SEQUENCE [LARGE SCALE GENOMIC DNA]</scope>
    <source>
        <strain evidence="2">CL2024</strain>
        <tissue evidence="2">Fresh tender leaves</tissue>
    </source>
</reference>
<feature type="region of interest" description="Disordered" evidence="1">
    <location>
        <begin position="1"/>
        <end position="142"/>
    </location>
</feature>
<gene>
    <name evidence="2" type="ORF">ACJRO7_020656</name>
</gene>
<sequence>MGCRESKHAVATGNTLTKSRSSSANPEKNKQAEQNVPQMEANGNDTALLVPQETNDALSRDTGAAATVEDITERPELEQEEEIKEEETKALNEDQDEEKCVEEEKEIEPEQELEPETEPVLEEEEVEPGRFMSHDSPDHYFSPRRDKEALEEIMSEGLSSEYDSPQHEPVKEGEYRKVVVEEKNATALQKAEEMREKENDSAPDEEVVAHLATAEVAKSN</sequence>
<dbReference type="Proteomes" id="UP001634007">
    <property type="component" value="Unassembled WGS sequence"/>
</dbReference>
<evidence type="ECO:0000256" key="1">
    <source>
        <dbReference type="SAM" id="MobiDB-lite"/>
    </source>
</evidence>
<accession>A0ABD3KK31</accession>
<name>A0ABD3KK31_EUCGL</name>
<keyword evidence="3" id="KW-1185">Reference proteome</keyword>
<comment type="caution">
    <text evidence="2">The sequence shown here is derived from an EMBL/GenBank/DDBJ whole genome shotgun (WGS) entry which is preliminary data.</text>
</comment>
<organism evidence="2 3">
    <name type="scientific">Eucalyptus globulus</name>
    <name type="common">Tasmanian blue gum</name>
    <dbReference type="NCBI Taxonomy" id="34317"/>
    <lineage>
        <taxon>Eukaryota</taxon>
        <taxon>Viridiplantae</taxon>
        <taxon>Streptophyta</taxon>
        <taxon>Embryophyta</taxon>
        <taxon>Tracheophyta</taxon>
        <taxon>Spermatophyta</taxon>
        <taxon>Magnoliopsida</taxon>
        <taxon>eudicotyledons</taxon>
        <taxon>Gunneridae</taxon>
        <taxon>Pentapetalae</taxon>
        <taxon>rosids</taxon>
        <taxon>malvids</taxon>
        <taxon>Myrtales</taxon>
        <taxon>Myrtaceae</taxon>
        <taxon>Myrtoideae</taxon>
        <taxon>Eucalypteae</taxon>
        <taxon>Eucalyptus</taxon>
    </lineage>
</organism>
<proteinExistence type="predicted"/>
<feature type="compositionally biased region" description="Acidic residues" evidence="1">
    <location>
        <begin position="93"/>
        <end position="126"/>
    </location>
</feature>
<dbReference type="AlphaFoldDB" id="A0ABD3KK31"/>
<dbReference type="EMBL" id="JBJKBG010000005">
    <property type="protein sequence ID" value="KAL3739284.1"/>
    <property type="molecule type" value="Genomic_DNA"/>
</dbReference>
<evidence type="ECO:0000313" key="2">
    <source>
        <dbReference type="EMBL" id="KAL3739284.1"/>
    </source>
</evidence>
<evidence type="ECO:0000313" key="3">
    <source>
        <dbReference type="Proteomes" id="UP001634007"/>
    </source>
</evidence>
<feature type="compositionally biased region" description="Basic and acidic residues" evidence="1">
    <location>
        <begin position="132"/>
        <end position="142"/>
    </location>
</feature>